<organism evidence="1">
    <name type="scientific">uncultured Flavobacteriia bacterium</name>
    <dbReference type="NCBI Taxonomy" id="212695"/>
    <lineage>
        <taxon>Bacteria</taxon>
        <taxon>Pseudomonadati</taxon>
        <taxon>Bacteroidota</taxon>
        <taxon>Flavobacteriia</taxon>
        <taxon>environmental samples</taxon>
    </lineage>
</organism>
<proteinExistence type="predicted"/>
<evidence type="ECO:0000313" key="1">
    <source>
        <dbReference type="EMBL" id="CCF99602.1"/>
    </source>
</evidence>
<sequence>MINDFCTRNIYTKTKELDHNSSSRIDSYNNFYPLGKRFYLVYKIPELKNWYGKKIQNSSEVEILIDTLEVTRLKGEFKSLFTIYFNDKKLIFGRGLSIMSNFEQ</sequence>
<accession>H6REZ1</accession>
<reference evidence="1" key="2">
    <citation type="submission" date="2012-02" db="EMBL/GenBank/DDBJ databases">
        <authorList>
            <person name="Genoscope - CEA"/>
        </authorList>
    </citation>
    <scope>NUCLEOTIDE SEQUENCE</scope>
</reference>
<name>H6REZ1_9BACT</name>
<protein>
    <submittedName>
        <fullName evidence="1">Uncharacterized protein</fullName>
    </submittedName>
</protein>
<dbReference type="AlphaFoldDB" id="H6REZ1"/>
<dbReference type="EMBL" id="FO117584">
    <property type="protein sequence ID" value="CCF99602.1"/>
    <property type="molecule type" value="Genomic_DNA"/>
</dbReference>
<reference evidence="1" key="1">
    <citation type="journal article" date="2012" name="Environ. Microbiol.">
        <title>Genomic content of uncultured Bacteroidetes from contrasting oceanic provinces in the North Atlantic Ocean.</title>
        <authorList>
            <person name="Gomez-Pereira P.R."/>
            <person name="Schuler M."/>
            <person name="Fuchs B.M."/>
            <person name="Bennke C."/>
            <person name="Teeling H."/>
            <person name="Waldmann J."/>
            <person name="Richter M."/>
            <person name="Barbe V."/>
            <person name="Bataille E."/>
            <person name="Glockner F.O."/>
            <person name="Amann R."/>
        </authorList>
    </citation>
    <scope>NUCLEOTIDE SEQUENCE</scope>
</reference>
<gene>
    <name evidence="1" type="ORF">VIS_S18BNA50033</name>
</gene>